<keyword evidence="4 13" id="KW-0560">Oxidoreductase</keyword>
<dbReference type="PIRSF" id="PIRSF000114">
    <property type="entry name" value="Glycerol-3-P_dh"/>
    <property type="match status" value="1"/>
</dbReference>
<dbReference type="PANTHER" id="PTHR11728:SF1">
    <property type="entry name" value="GLYCEROL-3-PHOSPHATE DEHYDROGENASE [NAD(+)] 2, CHLOROPLASTIC"/>
    <property type="match status" value="1"/>
</dbReference>
<reference evidence="20" key="1">
    <citation type="journal article" date="2014" name="Int. J. Syst. Evol. Microbiol.">
        <title>Complete genome sequence of Corynebacterium casei LMG S-19264T (=DSM 44701T), isolated from a smear-ripened cheese.</title>
        <authorList>
            <consortium name="US DOE Joint Genome Institute (JGI-PGF)"/>
            <person name="Walter F."/>
            <person name="Albersmeier A."/>
            <person name="Kalinowski J."/>
            <person name="Ruckert C."/>
        </authorList>
    </citation>
    <scope>NUCLEOTIDE SEQUENCE</scope>
    <source>
        <strain evidence="20">CGMCC 1.14988</strain>
    </source>
</reference>
<accession>A0A8J3A8B9</accession>
<feature type="binding site" evidence="13">
    <location>
        <position position="26"/>
    </location>
    <ligand>
        <name>NADPH</name>
        <dbReference type="ChEBI" id="CHEBI:57783"/>
    </ligand>
</feature>
<dbReference type="GO" id="GO:0005975">
    <property type="term" value="P:carbohydrate metabolic process"/>
    <property type="evidence" value="ECO:0007669"/>
    <property type="project" value="InterPro"/>
</dbReference>
<name>A0A8J3A8B9_9ACTN</name>
<feature type="binding site" evidence="16">
    <location>
        <begin position="2"/>
        <end position="7"/>
    </location>
    <ligand>
        <name>NAD(+)</name>
        <dbReference type="ChEBI" id="CHEBI:57540"/>
    </ligand>
</feature>
<comment type="similarity">
    <text evidence="1 13 17">Belongs to the NAD-dependent glycerol-3-phosphate dehydrogenase family.</text>
</comment>
<evidence type="ECO:0000256" key="4">
    <source>
        <dbReference type="ARBA" id="ARBA00023002"/>
    </source>
</evidence>
<keyword evidence="21" id="KW-1185">Reference proteome</keyword>
<feature type="binding site" evidence="13">
    <location>
        <position position="275"/>
    </location>
    <ligand>
        <name>NADPH</name>
        <dbReference type="ChEBI" id="CHEBI:57783"/>
    </ligand>
</feature>
<dbReference type="FunFam" id="3.40.50.720:FF:000019">
    <property type="entry name" value="Glycerol-3-phosphate dehydrogenase [NAD(P)+]"/>
    <property type="match status" value="1"/>
</dbReference>
<dbReference type="PANTHER" id="PTHR11728">
    <property type="entry name" value="GLYCEROL-3-PHOSPHATE DEHYDROGENASE"/>
    <property type="match status" value="1"/>
</dbReference>
<evidence type="ECO:0000256" key="10">
    <source>
        <dbReference type="ARBA" id="ARBA00066687"/>
    </source>
</evidence>
<comment type="catalytic activity">
    <reaction evidence="9">
        <text>sn-glycerol 3-phosphate + NADP(+) = dihydroxyacetone phosphate + NADPH + H(+)</text>
        <dbReference type="Rhea" id="RHEA:11096"/>
        <dbReference type="ChEBI" id="CHEBI:15378"/>
        <dbReference type="ChEBI" id="CHEBI:57597"/>
        <dbReference type="ChEBI" id="CHEBI:57642"/>
        <dbReference type="ChEBI" id="CHEBI:57783"/>
        <dbReference type="ChEBI" id="CHEBI:58349"/>
        <dbReference type="EC" id="1.1.1.94"/>
    </reaction>
    <physiologicalReaction direction="right-to-left" evidence="9">
        <dbReference type="Rhea" id="RHEA:11098"/>
    </physiologicalReaction>
</comment>
<dbReference type="Proteomes" id="UP000650511">
    <property type="component" value="Unassembled WGS sequence"/>
</dbReference>
<dbReference type="InterPro" id="IPR006109">
    <property type="entry name" value="G3P_DH_NAD-dep_C"/>
</dbReference>
<keyword evidence="5 13" id="KW-0520">NAD</keyword>
<evidence type="ECO:0000256" key="12">
    <source>
        <dbReference type="ARBA" id="ARBA00080511"/>
    </source>
</evidence>
<comment type="catalytic activity">
    <reaction evidence="13">
        <text>sn-glycerol 3-phosphate + NAD(+) = dihydroxyacetone phosphate + NADH + H(+)</text>
        <dbReference type="Rhea" id="RHEA:11092"/>
        <dbReference type="ChEBI" id="CHEBI:15378"/>
        <dbReference type="ChEBI" id="CHEBI:57540"/>
        <dbReference type="ChEBI" id="CHEBI:57597"/>
        <dbReference type="ChEBI" id="CHEBI:57642"/>
        <dbReference type="ChEBI" id="CHEBI:57945"/>
        <dbReference type="EC" id="1.1.1.94"/>
    </reaction>
</comment>
<keyword evidence="2 13" id="KW-0444">Lipid biosynthesis</keyword>
<dbReference type="PRINTS" id="PR00077">
    <property type="entry name" value="GPDHDRGNASE"/>
</dbReference>
<dbReference type="GO" id="GO:0008654">
    <property type="term" value="P:phospholipid biosynthetic process"/>
    <property type="evidence" value="ECO:0007669"/>
    <property type="project" value="UniProtKB-KW"/>
</dbReference>
<feature type="domain" description="Glycerol-3-phosphate dehydrogenase NAD-dependent N-terminal" evidence="18">
    <location>
        <begin position="1"/>
        <end position="149"/>
    </location>
</feature>
<evidence type="ECO:0000259" key="18">
    <source>
        <dbReference type="Pfam" id="PF01210"/>
    </source>
</evidence>
<keyword evidence="8 13" id="KW-1208">Phospholipid metabolism</keyword>
<gene>
    <name evidence="13 20" type="primary">gpsA</name>
    <name evidence="20" type="ORF">GCM10011354_18980</name>
</gene>
<dbReference type="FunFam" id="1.10.1040.10:FF:000001">
    <property type="entry name" value="Glycerol-3-phosphate dehydrogenase [NAD(P)+]"/>
    <property type="match status" value="1"/>
</dbReference>
<feature type="binding site" evidence="13">
    <location>
        <position position="27"/>
    </location>
    <ligand>
        <name>NADPH</name>
        <dbReference type="ChEBI" id="CHEBI:57783"/>
    </ligand>
</feature>
<keyword evidence="13" id="KW-0547">Nucleotide-binding</keyword>
<evidence type="ECO:0000256" key="16">
    <source>
        <dbReference type="PIRSR" id="PIRSR000114-3"/>
    </source>
</evidence>
<evidence type="ECO:0000256" key="7">
    <source>
        <dbReference type="ARBA" id="ARBA00023209"/>
    </source>
</evidence>
<evidence type="ECO:0000313" key="20">
    <source>
        <dbReference type="EMBL" id="GGI06416.1"/>
    </source>
</evidence>
<keyword evidence="6 13" id="KW-0443">Lipid metabolism</keyword>
<feature type="binding site" evidence="13">
    <location>
        <position position="100"/>
    </location>
    <ligand>
        <name>NADPH</name>
        <dbReference type="ChEBI" id="CHEBI:57783"/>
    </ligand>
</feature>
<feature type="active site" description="Proton acceptor" evidence="13 14">
    <location>
        <position position="185"/>
    </location>
</feature>
<dbReference type="GO" id="GO:0046168">
    <property type="term" value="P:glycerol-3-phosphate catabolic process"/>
    <property type="evidence" value="ECO:0007669"/>
    <property type="project" value="InterPro"/>
</dbReference>
<dbReference type="Pfam" id="PF01210">
    <property type="entry name" value="NAD_Gly3P_dh_N"/>
    <property type="match status" value="1"/>
</dbReference>
<feature type="binding site" evidence="13">
    <location>
        <position position="5"/>
    </location>
    <ligand>
        <name>NADPH</name>
        <dbReference type="ChEBI" id="CHEBI:57783"/>
    </ligand>
</feature>
<feature type="binding site" evidence="13">
    <location>
        <position position="43"/>
    </location>
    <ligand>
        <name>NADPH</name>
        <dbReference type="ChEBI" id="CHEBI:57783"/>
    </ligand>
</feature>
<proteinExistence type="inferred from homology"/>
<feature type="binding site" evidence="13">
    <location>
        <position position="130"/>
    </location>
    <ligand>
        <name>sn-glycerol 3-phosphate</name>
        <dbReference type="ChEBI" id="CHEBI:57597"/>
    </ligand>
</feature>
<feature type="binding site" evidence="13">
    <location>
        <position position="238"/>
    </location>
    <ligand>
        <name>sn-glycerol 3-phosphate</name>
        <dbReference type="ChEBI" id="CHEBI:57597"/>
    </ligand>
</feature>
<keyword evidence="3 13" id="KW-0521">NADP</keyword>
<evidence type="ECO:0000256" key="13">
    <source>
        <dbReference type="HAMAP-Rule" id="MF_00394"/>
    </source>
</evidence>
<dbReference type="UniPathway" id="UPA00940"/>
<dbReference type="EMBL" id="BMHA01000006">
    <property type="protein sequence ID" value="GGI06416.1"/>
    <property type="molecule type" value="Genomic_DNA"/>
</dbReference>
<dbReference type="InterPro" id="IPR008927">
    <property type="entry name" value="6-PGluconate_DH-like_C_sf"/>
</dbReference>
<dbReference type="InterPro" id="IPR036291">
    <property type="entry name" value="NAD(P)-bd_dom_sf"/>
</dbReference>
<dbReference type="AlphaFoldDB" id="A0A8J3A8B9"/>
<feature type="binding site" evidence="16">
    <location>
        <position position="249"/>
    </location>
    <ligand>
        <name>NAD(+)</name>
        <dbReference type="ChEBI" id="CHEBI:57540"/>
    </ligand>
</feature>
<dbReference type="GO" id="GO:0051287">
    <property type="term" value="F:NAD binding"/>
    <property type="evidence" value="ECO:0007669"/>
    <property type="project" value="InterPro"/>
</dbReference>
<dbReference type="InterPro" id="IPR013328">
    <property type="entry name" value="6PGD_dom2"/>
</dbReference>
<feature type="binding site" evidence="13">
    <location>
        <position position="100"/>
    </location>
    <ligand>
        <name>sn-glycerol 3-phosphate</name>
        <dbReference type="ChEBI" id="CHEBI:57597"/>
    </ligand>
</feature>
<keyword evidence="13" id="KW-0963">Cytoplasm</keyword>
<evidence type="ECO:0000256" key="9">
    <source>
        <dbReference type="ARBA" id="ARBA00052716"/>
    </source>
</evidence>
<comment type="caution">
    <text evidence="13">Lacks conserved residue(s) required for the propagation of feature annotation.</text>
</comment>
<dbReference type="SUPFAM" id="SSF48179">
    <property type="entry name" value="6-phosphogluconate dehydrogenase C-terminal domain-like"/>
    <property type="match status" value="1"/>
</dbReference>
<evidence type="ECO:0000256" key="8">
    <source>
        <dbReference type="ARBA" id="ARBA00023264"/>
    </source>
</evidence>
<feature type="binding site" evidence="13">
    <location>
        <position position="250"/>
    </location>
    <ligand>
        <name>sn-glycerol 3-phosphate</name>
        <dbReference type="ChEBI" id="CHEBI:57597"/>
    </ligand>
</feature>
<evidence type="ECO:0000256" key="1">
    <source>
        <dbReference type="ARBA" id="ARBA00011009"/>
    </source>
</evidence>
<comment type="subcellular location">
    <subcellularLocation>
        <location evidence="13">Cytoplasm</location>
    </subcellularLocation>
</comment>
<keyword evidence="7 13" id="KW-0594">Phospholipid biosynthesis</keyword>
<protein>
    <recommendedName>
        <fullName evidence="11 13">Glycerol-3-phosphate dehydrogenase [NAD(P)+]</fullName>
        <ecNumber evidence="10 13">1.1.1.94</ecNumber>
    </recommendedName>
    <alternativeName>
        <fullName evidence="13">NAD(P)(+)-dependent glycerol-3-phosphate dehydrogenase</fullName>
    </alternativeName>
    <alternativeName>
        <fullName evidence="12 13">NAD(P)H-dependent dihydroxyacetone-phosphate reductase</fullName>
    </alternativeName>
</protein>
<dbReference type="Gene3D" id="3.40.50.720">
    <property type="entry name" value="NAD(P)-binding Rossmann-like Domain"/>
    <property type="match status" value="1"/>
</dbReference>
<evidence type="ECO:0000256" key="11">
    <source>
        <dbReference type="ARBA" id="ARBA00069372"/>
    </source>
</evidence>
<comment type="pathway">
    <text evidence="13">Membrane lipid metabolism; glycerophospholipid metabolism.</text>
</comment>
<dbReference type="GO" id="GO:0005829">
    <property type="term" value="C:cytosol"/>
    <property type="evidence" value="ECO:0007669"/>
    <property type="project" value="TreeGrafter"/>
</dbReference>
<dbReference type="NCBIfam" id="NF000942">
    <property type="entry name" value="PRK00094.1-4"/>
    <property type="match status" value="1"/>
</dbReference>
<evidence type="ECO:0000259" key="19">
    <source>
        <dbReference type="Pfam" id="PF07479"/>
    </source>
</evidence>
<organism evidence="20 21">
    <name type="scientific">Egicoccus halophilus</name>
    <dbReference type="NCBI Taxonomy" id="1670830"/>
    <lineage>
        <taxon>Bacteria</taxon>
        <taxon>Bacillati</taxon>
        <taxon>Actinomycetota</taxon>
        <taxon>Nitriliruptoria</taxon>
        <taxon>Egicoccales</taxon>
        <taxon>Egicoccaceae</taxon>
        <taxon>Egicoccus</taxon>
    </lineage>
</organism>
<dbReference type="GO" id="GO:0047952">
    <property type="term" value="F:glycerol-3-phosphate dehydrogenase [NAD(P)+] activity"/>
    <property type="evidence" value="ECO:0007669"/>
    <property type="project" value="UniProtKB-UniRule"/>
</dbReference>
<evidence type="ECO:0000256" key="6">
    <source>
        <dbReference type="ARBA" id="ARBA00023098"/>
    </source>
</evidence>
<dbReference type="InterPro" id="IPR006168">
    <property type="entry name" value="G3P_DH_NAD-dep"/>
</dbReference>
<feature type="binding site" evidence="13">
    <location>
        <position position="273"/>
    </location>
    <ligand>
        <name>NADPH</name>
        <dbReference type="ChEBI" id="CHEBI:57783"/>
    </ligand>
</feature>
<feature type="binding site" evidence="13">
    <location>
        <position position="185"/>
    </location>
    <ligand>
        <name>sn-glycerol 3-phosphate</name>
        <dbReference type="ChEBI" id="CHEBI:57597"/>
    </ligand>
</feature>
<dbReference type="Gene3D" id="1.10.1040.10">
    <property type="entry name" value="N-(1-d-carboxylethyl)-l-norvaline Dehydrogenase, domain 2"/>
    <property type="match status" value="1"/>
</dbReference>
<evidence type="ECO:0000256" key="2">
    <source>
        <dbReference type="ARBA" id="ARBA00022516"/>
    </source>
</evidence>
<comment type="caution">
    <text evidence="20">The sequence shown here is derived from an EMBL/GenBank/DDBJ whole genome shotgun (WGS) entry which is preliminary data.</text>
</comment>
<dbReference type="Pfam" id="PF07479">
    <property type="entry name" value="NAD_Gly3P_dh_C"/>
    <property type="match status" value="1"/>
</dbReference>
<dbReference type="HAMAP" id="MF_00394">
    <property type="entry name" value="NAD_Glyc3P_dehydrog"/>
    <property type="match status" value="1"/>
</dbReference>
<dbReference type="RefSeq" id="WP_130650544.1">
    <property type="nucleotide sequence ID" value="NZ_BMHA01000006.1"/>
</dbReference>
<dbReference type="EC" id="1.1.1.94" evidence="10 13"/>
<dbReference type="SUPFAM" id="SSF51735">
    <property type="entry name" value="NAD(P)-binding Rossmann-fold domains"/>
    <property type="match status" value="1"/>
</dbReference>
<evidence type="ECO:0000256" key="17">
    <source>
        <dbReference type="RuleBase" id="RU000437"/>
    </source>
</evidence>
<comment type="function">
    <text evidence="13">Catalyzes the reduction of the glycolytic intermediate dihydroxyacetone phosphate (DHAP) to sn-glycerol 3-phosphate (G3P), the key precursor for phospholipid synthesis.</text>
</comment>
<evidence type="ECO:0000256" key="5">
    <source>
        <dbReference type="ARBA" id="ARBA00023027"/>
    </source>
</evidence>
<feature type="binding site" evidence="13">
    <location>
        <position position="249"/>
    </location>
    <ligand>
        <name>NADPH</name>
        <dbReference type="ChEBI" id="CHEBI:57783"/>
    </ligand>
</feature>
<dbReference type="InterPro" id="IPR011128">
    <property type="entry name" value="G3P_DH_NAD-dep_N"/>
</dbReference>
<feature type="binding site" evidence="15">
    <location>
        <position position="100"/>
    </location>
    <ligand>
        <name>substrate</name>
    </ligand>
</feature>
<feature type="binding site" evidence="13">
    <location>
        <position position="134"/>
    </location>
    <ligand>
        <name>NADPH</name>
        <dbReference type="ChEBI" id="CHEBI:57783"/>
    </ligand>
</feature>
<feature type="domain" description="Glycerol-3-phosphate dehydrogenase NAD-dependent C-terminal" evidence="19">
    <location>
        <begin position="174"/>
        <end position="314"/>
    </location>
</feature>
<feature type="binding site" evidence="13">
    <location>
        <position position="249"/>
    </location>
    <ligand>
        <name>sn-glycerol 3-phosphate</name>
        <dbReference type="ChEBI" id="CHEBI:57597"/>
    </ligand>
</feature>
<feature type="binding site" evidence="13">
    <location>
        <position position="248"/>
    </location>
    <ligand>
        <name>sn-glycerol 3-phosphate</name>
        <dbReference type="ChEBI" id="CHEBI:57597"/>
    </ligand>
</feature>
<dbReference type="PROSITE" id="PS00957">
    <property type="entry name" value="NAD_G3PDH"/>
    <property type="match status" value="1"/>
</dbReference>
<evidence type="ECO:0000256" key="14">
    <source>
        <dbReference type="PIRSR" id="PIRSR000114-1"/>
    </source>
</evidence>
<feature type="binding site" evidence="16">
    <location>
        <position position="134"/>
    </location>
    <ligand>
        <name>NAD(+)</name>
        <dbReference type="ChEBI" id="CHEBI:57540"/>
    </ligand>
</feature>
<reference evidence="20" key="2">
    <citation type="submission" date="2020-09" db="EMBL/GenBank/DDBJ databases">
        <authorList>
            <person name="Sun Q."/>
            <person name="Zhou Y."/>
        </authorList>
    </citation>
    <scope>NUCLEOTIDE SEQUENCE</scope>
    <source>
        <strain evidence="20">CGMCC 1.14988</strain>
    </source>
</reference>
<sequence>MGAGSWGTAFGVMCVDAGEPTTLWARREEIATEICEQHTNGAYLPETRLPDALEATVDPERALDGADVVVLAVPSVGIEAQLAAWGPAIPRDATLVSLIKGVDVETLRFGSQLVSESLDCDPARVVVVSGPNLASECAQRLPAATVAAGSVEARTERVQRAVMAPYFRVYTNPDQTGVEVGGAVKNVIALAAGMAHGLGFGDNTMAAVITRGLAEMVRLGAALGGQALTFSGLAGVGDLVATCTSPKSRNRTVGDRLGRGERLDEVVASMNMVAEGVKSSRAILGLAERAGVEMPITQGVVAVCHAGHHPSELVDGLLQRSAKPELYGL</sequence>
<dbReference type="OrthoDB" id="9812273at2"/>
<dbReference type="GO" id="GO:0046167">
    <property type="term" value="P:glycerol-3-phosphate biosynthetic process"/>
    <property type="evidence" value="ECO:0007669"/>
    <property type="project" value="UniProtKB-UniRule"/>
</dbReference>
<evidence type="ECO:0000313" key="21">
    <source>
        <dbReference type="Proteomes" id="UP000650511"/>
    </source>
</evidence>
<evidence type="ECO:0000256" key="15">
    <source>
        <dbReference type="PIRSR" id="PIRSR000114-2"/>
    </source>
</evidence>
<feature type="binding site" evidence="13">
    <location>
        <position position="6"/>
    </location>
    <ligand>
        <name>NADPH</name>
        <dbReference type="ChEBI" id="CHEBI:57783"/>
    </ligand>
</feature>
<feature type="binding site" evidence="15">
    <location>
        <begin position="249"/>
        <end position="250"/>
    </location>
    <ligand>
        <name>substrate</name>
    </ligand>
</feature>
<evidence type="ECO:0000256" key="3">
    <source>
        <dbReference type="ARBA" id="ARBA00022857"/>
    </source>
</evidence>
<dbReference type="NCBIfam" id="NF000940">
    <property type="entry name" value="PRK00094.1-2"/>
    <property type="match status" value="1"/>
</dbReference>
<dbReference type="GO" id="GO:0006650">
    <property type="term" value="P:glycerophospholipid metabolic process"/>
    <property type="evidence" value="ECO:0007669"/>
    <property type="project" value="UniProtKB-UniRule"/>
</dbReference>